<evidence type="ECO:0000256" key="1">
    <source>
        <dbReference type="SAM" id="MobiDB-lite"/>
    </source>
</evidence>
<dbReference type="AlphaFoldDB" id="A0AA47NT65"/>
<evidence type="ECO:0000313" key="3">
    <source>
        <dbReference type="Proteomes" id="UP001174136"/>
    </source>
</evidence>
<dbReference type="EMBL" id="JAOPHQ010005435">
    <property type="protein sequence ID" value="KAK0135352.1"/>
    <property type="molecule type" value="Genomic_DNA"/>
</dbReference>
<keyword evidence="3" id="KW-1185">Reference proteome</keyword>
<evidence type="ECO:0000313" key="2">
    <source>
        <dbReference type="EMBL" id="KAK0135352.1"/>
    </source>
</evidence>
<name>A0AA47NT65_MERPO</name>
<dbReference type="Proteomes" id="UP001174136">
    <property type="component" value="Unassembled WGS sequence"/>
</dbReference>
<proteinExistence type="predicted"/>
<sequence length="170" mass="19181">MKDEGKDATWDMCRLALALEGAGTVLTTENIVAEQGAAVRLPKRGGQLCDIDQLAVPAHASVKTLSINWQSCRLFSLFPRKSLKRFARSHWSAALGRYKLIILISHRLEGKRKAEARRPNPPEESACSLAKTTAGTRGTMLENKRERLKTFLRKIDEKAIVRIKHFMKER</sequence>
<organism evidence="2 3">
    <name type="scientific">Merluccius polli</name>
    <name type="common">Benguela hake</name>
    <name type="synonym">Merluccius cadenati</name>
    <dbReference type="NCBI Taxonomy" id="89951"/>
    <lineage>
        <taxon>Eukaryota</taxon>
        <taxon>Metazoa</taxon>
        <taxon>Chordata</taxon>
        <taxon>Craniata</taxon>
        <taxon>Vertebrata</taxon>
        <taxon>Euteleostomi</taxon>
        <taxon>Actinopterygii</taxon>
        <taxon>Neopterygii</taxon>
        <taxon>Teleostei</taxon>
        <taxon>Neoteleostei</taxon>
        <taxon>Acanthomorphata</taxon>
        <taxon>Zeiogadaria</taxon>
        <taxon>Gadariae</taxon>
        <taxon>Gadiformes</taxon>
        <taxon>Gadoidei</taxon>
        <taxon>Merlucciidae</taxon>
        <taxon>Merluccius</taxon>
    </lineage>
</organism>
<accession>A0AA47NT65</accession>
<gene>
    <name evidence="2" type="ORF">N1851_028798</name>
</gene>
<feature type="region of interest" description="Disordered" evidence="1">
    <location>
        <begin position="112"/>
        <end position="138"/>
    </location>
</feature>
<protein>
    <submittedName>
        <fullName evidence="2">Uncharacterized protein</fullName>
    </submittedName>
</protein>
<comment type="caution">
    <text evidence="2">The sequence shown here is derived from an EMBL/GenBank/DDBJ whole genome shotgun (WGS) entry which is preliminary data.</text>
</comment>
<feature type="compositionally biased region" description="Basic and acidic residues" evidence="1">
    <location>
        <begin position="112"/>
        <end position="121"/>
    </location>
</feature>
<reference evidence="2" key="1">
    <citation type="journal article" date="2023" name="Front. Mar. Sci.">
        <title>A new Merluccius polli reference genome to investigate the effects of global change in West African waters.</title>
        <authorList>
            <person name="Mateo J.L."/>
            <person name="Blanco-Fernandez C."/>
            <person name="Garcia-Vazquez E."/>
            <person name="Machado-Schiaffino G."/>
        </authorList>
    </citation>
    <scope>NUCLEOTIDE SEQUENCE</scope>
    <source>
        <strain evidence="2">C29</strain>
        <tissue evidence="2">Fin</tissue>
    </source>
</reference>